<reference evidence="5 6" key="1">
    <citation type="submission" date="2018-01" db="EMBL/GenBank/DDBJ databases">
        <title>Glutamicibacter soli strain NHPC-3 Whole genome sequence and assembly.</title>
        <authorList>
            <person name="Choudhury P."/>
            <person name="Gupta D."/>
            <person name="Sengupta K."/>
            <person name="Jawed A."/>
            <person name="Sultana N."/>
            <person name="Saha P."/>
        </authorList>
    </citation>
    <scope>NUCLEOTIDE SEQUENCE [LARGE SCALE GENOMIC DNA]</scope>
    <source>
        <strain evidence="5 6">NHPC-3</strain>
    </source>
</reference>
<organism evidence="5 6">
    <name type="scientific">Glutamicibacter soli</name>
    <dbReference type="NCBI Taxonomy" id="453836"/>
    <lineage>
        <taxon>Bacteria</taxon>
        <taxon>Bacillati</taxon>
        <taxon>Actinomycetota</taxon>
        <taxon>Actinomycetes</taxon>
        <taxon>Micrococcales</taxon>
        <taxon>Micrococcaceae</taxon>
        <taxon>Glutamicibacter</taxon>
    </lineage>
</organism>
<evidence type="ECO:0000313" key="6">
    <source>
        <dbReference type="Proteomes" id="UP000252167"/>
    </source>
</evidence>
<dbReference type="PANTHER" id="PTHR44688">
    <property type="entry name" value="DNA-BINDING TRANSCRIPTIONAL ACTIVATOR DEVR_DOSR"/>
    <property type="match status" value="1"/>
</dbReference>
<keyword evidence="2" id="KW-0238">DNA-binding</keyword>
<dbReference type="GO" id="GO:0006355">
    <property type="term" value="P:regulation of DNA-templated transcription"/>
    <property type="evidence" value="ECO:0007669"/>
    <property type="project" value="InterPro"/>
</dbReference>
<comment type="caution">
    <text evidence="5">The sequence shown here is derived from an EMBL/GenBank/DDBJ whole genome shotgun (WGS) entry which is preliminary data.</text>
</comment>
<sequence>MEYSRVLIGDDTRNSRRLWGETNALVATPTDAITEIGRILENPAKSGAVVSGPSGSGRRASVEAAHSQLIDPQKLIRLNGSSFGQKMPMGVLAFLLAQLETAEQPSRHELVHGLARALCPDGKPSVVLLGKPELIDEESGSLLAQLAAMHKIKLIVICDEIQDLPQDLLSLFRTGQMEHVSISRMSTLETRAFLESELQGPISAFAASTLQYLADSNRGLILKLARIWIANGQLSQESGTWVLRDLDLGNGPAVQTMFNSMTSGLEDSERVLLYALAMGGAVSRDMVHRAEQTKAMDQLIAKDHVKVVPQADHRVMIAVPLLRLMLRQNIDPEMERRSNEVVAHLHKDPETAVALSAMSLLSDLGQNSTLLDIAEEYSRSGYASGKWVVAPFARIRILKLHIGALLQQGDVPVAVSLIRLAHENLLAAIDDAWSQDRLLRAQQELDLLTQLVDSAQAEVNAGSEDCHIDDTPAQLKGWMTRGLHLRAMALQSTNCAARARQTDAQTVVDHIGNELRNRRLGMASYGGMCAEDLAEIEEQLLMTEMLCGKYSEALVRATELAAGKFAYPQLIARAESARGILFALQSDHERALKILEPCLSQARQQEETAGKIAMEAVVSHSLMVLGRRSEATELLSQEQDDISTSSQVNFHSWVAEVFSAMSLALIGSPEQAIAKLMSFADKSRAGGYLTLEMGALACALRLGYADPDSRLGAVAANCQGATAEMYAELSEKHHGESADLFAVLRNLVASGHILMGAVSGNALVSSLTTKDQRKLAKLVGTVKRPAYLADNSRSDALASGKTGAPTWAGDLTKRESQIALLAISGKTNLEIARINGVSIRTVEGHLYQVYSKLQVRNRQELTALDRASRRAAGQL</sequence>
<dbReference type="Gene3D" id="1.10.10.10">
    <property type="entry name" value="Winged helix-like DNA-binding domain superfamily/Winged helix DNA-binding domain"/>
    <property type="match status" value="1"/>
</dbReference>
<evidence type="ECO:0000256" key="1">
    <source>
        <dbReference type="ARBA" id="ARBA00023015"/>
    </source>
</evidence>
<feature type="domain" description="HTH luxR-type" evidence="4">
    <location>
        <begin position="804"/>
        <end position="869"/>
    </location>
</feature>
<dbReference type="SMART" id="SM00421">
    <property type="entry name" value="HTH_LUXR"/>
    <property type="match status" value="1"/>
</dbReference>
<dbReference type="PROSITE" id="PS50043">
    <property type="entry name" value="HTH_LUXR_2"/>
    <property type="match status" value="1"/>
</dbReference>
<dbReference type="SUPFAM" id="SSF52540">
    <property type="entry name" value="P-loop containing nucleoside triphosphate hydrolases"/>
    <property type="match status" value="1"/>
</dbReference>
<evidence type="ECO:0000256" key="3">
    <source>
        <dbReference type="ARBA" id="ARBA00023163"/>
    </source>
</evidence>
<dbReference type="InterPro" id="IPR036388">
    <property type="entry name" value="WH-like_DNA-bd_sf"/>
</dbReference>
<dbReference type="AlphaFoldDB" id="A0A365YAF1"/>
<dbReference type="InterPro" id="IPR027417">
    <property type="entry name" value="P-loop_NTPase"/>
</dbReference>
<name>A0A365YAF1_9MICC</name>
<dbReference type="GO" id="GO:0003677">
    <property type="term" value="F:DNA binding"/>
    <property type="evidence" value="ECO:0007669"/>
    <property type="project" value="UniProtKB-KW"/>
</dbReference>
<proteinExistence type="predicted"/>
<dbReference type="PRINTS" id="PR00038">
    <property type="entry name" value="HTHLUXR"/>
</dbReference>
<evidence type="ECO:0000256" key="2">
    <source>
        <dbReference type="ARBA" id="ARBA00023125"/>
    </source>
</evidence>
<dbReference type="Proteomes" id="UP000252167">
    <property type="component" value="Unassembled WGS sequence"/>
</dbReference>
<dbReference type="SUPFAM" id="SSF46894">
    <property type="entry name" value="C-terminal effector domain of the bipartite response regulators"/>
    <property type="match status" value="1"/>
</dbReference>
<dbReference type="PANTHER" id="PTHR44688:SF16">
    <property type="entry name" value="DNA-BINDING TRANSCRIPTIONAL ACTIVATOR DEVR_DOSR"/>
    <property type="match status" value="1"/>
</dbReference>
<dbReference type="InterPro" id="IPR000792">
    <property type="entry name" value="Tscrpt_reg_LuxR_C"/>
</dbReference>
<evidence type="ECO:0000313" key="5">
    <source>
        <dbReference type="EMBL" id="RBL99665.1"/>
    </source>
</evidence>
<dbReference type="CDD" id="cd06170">
    <property type="entry name" value="LuxR_C_like"/>
    <property type="match status" value="1"/>
</dbReference>
<evidence type="ECO:0000259" key="4">
    <source>
        <dbReference type="PROSITE" id="PS50043"/>
    </source>
</evidence>
<keyword evidence="6" id="KW-1185">Reference proteome</keyword>
<keyword evidence="1" id="KW-0805">Transcription regulation</keyword>
<accession>A0A365YAF1</accession>
<gene>
    <name evidence="5" type="ORF">C1H84_14735</name>
</gene>
<dbReference type="Pfam" id="PF00196">
    <property type="entry name" value="GerE"/>
    <property type="match status" value="1"/>
</dbReference>
<dbReference type="EMBL" id="POAF01000007">
    <property type="protein sequence ID" value="RBL99665.1"/>
    <property type="molecule type" value="Genomic_DNA"/>
</dbReference>
<keyword evidence="3" id="KW-0804">Transcription</keyword>
<dbReference type="InterPro" id="IPR016032">
    <property type="entry name" value="Sig_transdc_resp-reg_C-effctor"/>
</dbReference>
<protein>
    <submittedName>
        <fullName evidence="5">LuxR family transcriptional regulator</fullName>
    </submittedName>
</protein>